<evidence type="ECO:0000256" key="3">
    <source>
        <dbReference type="ARBA" id="ARBA00022741"/>
    </source>
</evidence>
<name>A0A160TSV7_9ZZZZ</name>
<dbReference type="SMART" id="SM00382">
    <property type="entry name" value="AAA"/>
    <property type="match status" value="1"/>
</dbReference>
<dbReference type="PROSITE" id="PS50893">
    <property type="entry name" value="ABC_TRANSPORTER_2"/>
    <property type="match status" value="1"/>
</dbReference>
<evidence type="ECO:0000313" key="7">
    <source>
        <dbReference type="EMBL" id="CUS50550.1"/>
    </source>
</evidence>
<dbReference type="InterPro" id="IPR027417">
    <property type="entry name" value="P-loop_NTPase"/>
</dbReference>
<dbReference type="PANTHER" id="PTHR43820">
    <property type="entry name" value="HIGH-AFFINITY BRANCHED-CHAIN AMINO ACID TRANSPORT ATP-BINDING PROTEIN LIVF"/>
    <property type="match status" value="1"/>
</dbReference>
<evidence type="ECO:0000256" key="2">
    <source>
        <dbReference type="ARBA" id="ARBA00022448"/>
    </source>
</evidence>
<dbReference type="GO" id="GO:0015807">
    <property type="term" value="P:L-amino acid transport"/>
    <property type="evidence" value="ECO:0007669"/>
    <property type="project" value="TreeGrafter"/>
</dbReference>
<dbReference type="AlphaFoldDB" id="A0A160TSV7"/>
<dbReference type="GO" id="GO:0015658">
    <property type="term" value="F:branched-chain amino acid transmembrane transporter activity"/>
    <property type="evidence" value="ECO:0007669"/>
    <property type="project" value="TreeGrafter"/>
</dbReference>
<accession>A0A160TSV7</accession>
<dbReference type="PROSITE" id="PS00211">
    <property type="entry name" value="ABC_TRANSPORTER_1"/>
    <property type="match status" value="1"/>
</dbReference>
<dbReference type="SUPFAM" id="SSF52540">
    <property type="entry name" value="P-loop containing nucleoside triphosphate hydrolases"/>
    <property type="match status" value="1"/>
</dbReference>
<dbReference type="GO" id="GO:0016887">
    <property type="term" value="F:ATP hydrolysis activity"/>
    <property type="evidence" value="ECO:0007669"/>
    <property type="project" value="InterPro"/>
</dbReference>
<gene>
    <name evidence="7" type="ORF">MGWOODY_XGa122</name>
</gene>
<keyword evidence="4 7" id="KW-0067">ATP-binding</keyword>
<evidence type="ECO:0000256" key="1">
    <source>
        <dbReference type="ARBA" id="ARBA00005417"/>
    </source>
</evidence>
<keyword evidence="3" id="KW-0547">Nucleotide-binding</keyword>
<feature type="domain" description="ABC transporter" evidence="6">
    <location>
        <begin position="2"/>
        <end position="234"/>
    </location>
</feature>
<dbReference type="GO" id="GO:0005524">
    <property type="term" value="F:ATP binding"/>
    <property type="evidence" value="ECO:0007669"/>
    <property type="project" value="UniProtKB-KW"/>
</dbReference>
<dbReference type="CDD" id="cd03224">
    <property type="entry name" value="ABC_TM1139_LivF_branched"/>
    <property type="match status" value="1"/>
</dbReference>
<reference evidence="7" key="1">
    <citation type="submission" date="2015-10" db="EMBL/GenBank/DDBJ databases">
        <authorList>
            <person name="Gilbert D.G."/>
        </authorList>
    </citation>
    <scope>NUCLEOTIDE SEQUENCE</scope>
</reference>
<sequence length="242" mass="25849">MLHVSNLDVRYGEVQAVTSVDVEINLGEIVSITGANGAGKSSVLNAISGIHCPSGGEILFEGENITGLKPHAVVRKGIVQVPEGRQLFATLSVRENLLAGCHTNSGFVLNHNIPEKILSQFPVLRDRLDSLGSSLSGGQAQMLALARGLMNRPKLLLLDEPTLGLAPVAVSEVFRLISQLRDQGLTILLVEQNVRQALAISDRAYVLDSGRTVIQGTGQALLNDSRLVQAYLGITQRQTVST</sequence>
<dbReference type="PANTHER" id="PTHR43820:SF4">
    <property type="entry name" value="HIGH-AFFINITY BRANCHED-CHAIN AMINO ACID TRANSPORT ATP-BINDING PROTEIN LIVF"/>
    <property type="match status" value="1"/>
</dbReference>
<evidence type="ECO:0000259" key="6">
    <source>
        <dbReference type="PROSITE" id="PS50893"/>
    </source>
</evidence>
<organism evidence="7">
    <name type="scientific">hydrothermal vent metagenome</name>
    <dbReference type="NCBI Taxonomy" id="652676"/>
    <lineage>
        <taxon>unclassified sequences</taxon>
        <taxon>metagenomes</taxon>
        <taxon>ecological metagenomes</taxon>
    </lineage>
</organism>
<comment type="similarity">
    <text evidence="1">Belongs to the ABC transporter superfamily.</text>
</comment>
<evidence type="ECO:0000256" key="4">
    <source>
        <dbReference type="ARBA" id="ARBA00022840"/>
    </source>
</evidence>
<evidence type="ECO:0000256" key="5">
    <source>
        <dbReference type="ARBA" id="ARBA00022970"/>
    </source>
</evidence>
<proteinExistence type="inferred from homology"/>
<dbReference type="Pfam" id="PF00005">
    <property type="entry name" value="ABC_tran"/>
    <property type="match status" value="1"/>
</dbReference>
<dbReference type="InterPro" id="IPR003593">
    <property type="entry name" value="AAA+_ATPase"/>
</dbReference>
<dbReference type="InterPro" id="IPR017871">
    <property type="entry name" value="ABC_transporter-like_CS"/>
</dbReference>
<keyword evidence="2" id="KW-0813">Transport</keyword>
<keyword evidence="5" id="KW-0029">Amino-acid transport</keyword>
<dbReference type="InterPro" id="IPR052156">
    <property type="entry name" value="BCAA_Transport_ATP-bd_LivF"/>
</dbReference>
<dbReference type="Gene3D" id="3.40.50.300">
    <property type="entry name" value="P-loop containing nucleotide triphosphate hydrolases"/>
    <property type="match status" value="1"/>
</dbReference>
<protein>
    <submittedName>
        <fullName evidence="7">Branched-chain amino acid transport ATP-binding protein LivF (TC 3.A.1.4.1)</fullName>
    </submittedName>
</protein>
<dbReference type="InterPro" id="IPR003439">
    <property type="entry name" value="ABC_transporter-like_ATP-bd"/>
</dbReference>
<dbReference type="EMBL" id="CZRL01000032">
    <property type="protein sequence ID" value="CUS50550.1"/>
    <property type="molecule type" value="Genomic_DNA"/>
</dbReference>